<evidence type="ECO:0000313" key="2">
    <source>
        <dbReference type="Proteomes" id="UP000281406"/>
    </source>
</evidence>
<name>A0A3N0Z6L1_ANAGA</name>
<dbReference type="EMBL" id="RJVU01007007">
    <property type="protein sequence ID" value="ROL54086.1"/>
    <property type="molecule type" value="Genomic_DNA"/>
</dbReference>
<dbReference type="Proteomes" id="UP000281406">
    <property type="component" value="Unassembled WGS sequence"/>
</dbReference>
<protein>
    <submittedName>
        <fullName evidence="1">Uncharacterized protein</fullName>
    </submittedName>
</protein>
<proteinExistence type="predicted"/>
<sequence length="87" mass="9532">MKSALKAPVGKPEFVGTAEVTDPGISSHRAQGQKTSLILTYSQLEMMSCFQQSADPLRTNPSKRKPMLEVMENLSLRGPDLLAQQNT</sequence>
<organism evidence="1 2">
    <name type="scientific">Anabarilius grahami</name>
    <name type="common">Kanglang fish</name>
    <name type="synonym">Barilius grahami</name>
    <dbReference type="NCBI Taxonomy" id="495550"/>
    <lineage>
        <taxon>Eukaryota</taxon>
        <taxon>Metazoa</taxon>
        <taxon>Chordata</taxon>
        <taxon>Craniata</taxon>
        <taxon>Vertebrata</taxon>
        <taxon>Euteleostomi</taxon>
        <taxon>Actinopterygii</taxon>
        <taxon>Neopterygii</taxon>
        <taxon>Teleostei</taxon>
        <taxon>Ostariophysi</taxon>
        <taxon>Cypriniformes</taxon>
        <taxon>Xenocyprididae</taxon>
        <taxon>Xenocypridinae</taxon>
        <taxon>Xenocypridinae incertae sedis</taxon>
        <taxon>Anabarilius</taxon>
    </lineage>
</organism>
<gene>
    <name evidence="1" type="ORF">DPX16_10509</name>
</gene>
<accession>A0A3N0Z6L1</accession>
<dbReference type="AlphaFoldDB" id="A0A3N0Z6L1"/>
<evidence type="ECO:0000313" key="1">
    <source>
        <dbReference type="EMBL" id="ROL54086.1"/>
    </source>
</evidence>
<reference evidence="1 2" key="1">
    <citation type="submission" date="2018-10" db="EMBL/GenBank/DDBJ databases">
        <title>Genome assembly for a Yunnan-Guizhou Plateau 3E fish, Anabarilius grahami (Regan), and its evolutionary and genetic applications.</title>
        <authorList>
            <person name="Jiang W."/>
        </authorList>
    </citation>
    <scope>NUCLEOTIDE SEQUENCE [LARGE SCALE GENOMIC DNA]</scope>
    <source>
        <strain evidence="1">AG-KIZ</strain>
        <tissue evidence="1">Muscle</tissue>
    </source>
</reference>
<keyword evidence="2" id="KW-1185">Reference proteome</keyword>
<comment type="caution">
    <text evidence="1">The sequence shown here is derived from an EMBL/GenBank/DDBJ whole genome shotgun (WGS) entry which is preliminary data.</text>
</comment>